<evidence type="ECO:0000313" key="3">
    <source>
        <dbReference type="Proteomes" id="UP000482800"/>
    </source>
</evidence>
<keyword evidence="3" id="KW-1185">Reference proteome</keyword>
<organism evidence="2 3">
    <name type="scientific">Phytohabitans houttuyneae</name>
    <dbReference type="NCBI Taxonomy" id="1076126"/>
    <lineage>
        <taxon>Bacteria</taxon>
        <taxon>Bacillati</taxon>
        <taxon>Actinomycetota</taxon>
        <taxon>Actinomycetes</taxon>
        <taxon>Micromonosporales</taxon>
        <taxon>Micromonosporaceae</taxon>
    </lineage>
</organism>
<name>A0A6V8K2Z6_9ACTN</name>
<dbReference type="SUPFAM" id="SSF51261">
    <property type="entry name" value="Duplicated hybrid motif"/>
    <property type="match status" value="1"/>
</dbReference>
<proteinExistence type="predicted"/>
<dbReference type="InterPro" id="IPR016047">
    <property type="entry name" value="M23ase_b-sheet_dom"/>
</dbReference>
<reference evidence="2 3" key="1">
    <citation type="submission" date="2020-03" db="EMBL/GenBank/DDBJ databases">
        <title>Whole genome shotgun sequence of Phytohabitans houttuyneae NBRC 108639.</title>
        <authorList>
            <person name="Komaki H."/>
            <person name="Tamura T."/>
        </authorList>
    </citation>
    <scope>NUCLEOTIDE SEQUENCE [LARGE SCALE GENOMIC DNA]</scope>
    <source>
        <strain evidence="2 3">NBRC 108639</strain>
    </source>
</reference>
<dbReference type="Pfam" id="PF01551">
    <property type="entry name" value="Peptidase_M23"/>
    <property type="match status" value="1"/>
</dbReference>
<evidence type="ECO:0000313" key="2">
    <source>
        <dbReference type="EMBL" id="GFJ78104.1"/>
    </source>
</evidence>
<gene>
    <name evidence="2" type="ORF">Phou_022840</name>
</gene>
<dbReference type="EMBL" id="BLPF01000001">
    <property type="protein sequence ID" value="GFJ78104.1"/>
    <property type="molecule type" value="Genomic_DNA"/>
</dbReference>
<dbReference type="Proteomes" id="UP000482800">
    <property type="component" value="Unassembled WGS sequence"/>
</dbReference>
<evidence type="ECO:0000259" key="1">
    <source>
        <dbReference type="Pfam" id="PF01551"/>
    </source>
</evidence>
<dbReference type="AlphaFoldDB" id="A0A6V8K2Z6"/>
<protein>
    <recommendedName>
        <fullName evidence="1">M23ase beta-sheet core domain-containing protein</fullName>
    </recommendedName>
</protein>
<comment type="caution">
    <text evidence="2">The sequence shown here is derived from an EMBL/GenBank/DDBJ whole genome shotgun (WGS) entry which is preliminary data.</text>
</comment>
<dbReference type="Gene3D" id="2.70.70.10">
    <property type="entry name" value="Glucose Permease (Domain IIA)"/>
    <property type="match status" value="1"/>
</dbReference>
<sequence>MSVNHPNGLRTTYEPLEPTVTAGQAVAAGDEIGTLAAGHAGCAAQACLHWGLRRGEEYLDPLALLGLGRVRLLPLGGTVSAGAPR</sequence>
<reference evidence="2 3" key="2">
    <citation type="submission" date="2020-03" db="EMBL/GenBank/DDBJ databases">
        <authorList>
            <person name="Ichikawa N."/>
            <person name="Kimura A."/>
            <person name="Kitahashi Y."/>
            <person name="Uohara A."/>
        </authorList>
    </citation>
    <scope>NUCLEOTIDE SEQUENCE [LARGE SCALE GENOMIC DNA]</scope>
    <source>
        <strain evidence="2 3">NBRC 108639</strain>
    </source>
</reference>
<dbReference type="InterPro" id="IPR011055">
    <property type="entry name" value="Dup_hybrid_motif"/>
</dbReference>
<accession>A0A6V8K2Z6</accession>
<feature type="domain" description="M23ase beta-sheet core" evidence="1">
    <location>
        <begin position="3"/>
        <end position="61"/>
    </location>
</feature>